<dbReference type="Pfam" id="PF00903">
    <property type="entry name" value="Glyoxalase"/>
    <property type="match status" value="1"/>
</dbReference>
<dbReference type="EMBL" id="BAABHO010000039">
    <property type="protein sequence ID" value="GAA4801183.1"/>
    <property type="molecule type" value="Genomic_DNA"/>
</dbReference>
<dbReference type="CDD" id="cd07246">
    <property type="entry name" value="VOC_like"/>
    <property type="match status" value="1"/>
</dbReference>
<dbReference type="Proteomes" id="UP001500928">
    <property type="component" value="Unassembled WGS sequence"/>
</dbReference>
<dbReference type="InterPro" id="IPR029068">
    <property type="entry name" value="Glyas_Bleomycin-R_OHBP_Dase"/>
</dbReference>
<dbReference type="PANTHER" id="PTHR34109:SF1">
    <property type="entry name" value="VOC DOMAIN-CONTAINING PROTEIN"/>
    <property type="match status" value="1"/>
</dbReference>
<dbReference type="InterPro" id="IPR037523">
    <property type="entry name" value="VOC_core"/>
</dbReference>
<evidence type="ECO:0000313" key="3">
    <source>
        <dbReference type="Proteomes" id="UP001500928"/>
    </source>
</evidence>
<dbReference type="PROSITE" id="PS51819">
    <property type="entry name" value="VOC"/>
    <property type="match status" value="1"/>
</dbReference>
<dbReference type="InterPro" id="IPR004360">
    <property type="entry name" value="Glyas_Fos-R_dOase_dom"/>
</dbReference>
<name>A0ABP9C0F4_9PSEU</name>
<feature type="domain" description="VOC" evidence="1">
    <location>
        <begin position="9"/>
        <end position="131"/>
    </location>
</feature>
<protein>
    <submittedName>
        <fullName evidence="2">VOC family protein</fullName>
    </submittedName>
</protein>
<dbReference type="PANTHER" id="PTHR34109">
    <property type="entry name" value="BNAUNNG04460D PROTEIN-RELATED"/>
    <property type="match status" value="1"/>
</dbReference>
<dbReference type="Gene3D" id="3.30.720.110">
    <property type="match status" value="1"/>
</dbReference>
<comment type="caution">
    <text evidence="2">The sequence shown here is derived from an EMBL/GenBank/DDBJ whole genome shotgun (WGS) entry which is preliminary data.</text>
</comment>
<dbReference type="Gene3D" id="3.30.720.120">
    <property type="match status" value="1"/>
</dbReference>
<gene>
    <name evidence="2" type="ORF">GCM10023200_42500</name>
</gene>
<evidence type="ECO:0000313" key="2">
    <source>
        <dbReference type="EMBL" id="GAA4801183.1"/>
    </source>
</evidence>
<proteinExistence type="predicted"/>
<reference evidence="3" key="1">
    <citation type="journal article" date="2019" name="Int. J. Syst. Evol. Microbiol.">
        <title>The Global Catalogue of Microorganisms (GCM) 10K type strain sequencing project: providing services to taxonomists for standard genome sequencing and annotation.</title>
        <authorList>
            <consortium name="The Broad Institute Genomics Platform"/>
            <consortium name="The Broad Institute Genome Sequencing Center for Infectious Disease"/>
            <person name="Wu L."/>
            <person name="Ma J."/>
        </authorList>
    </citation>
    <scope>NUCLEOTIDE SEQUENCE [LARGE SCALE GENOMIC DNA]</scope>
    <source>
        <strain evidence="3">JCM 17979</strain>
    </source>
</reference>
<keyword evidence="3" id="KW-1185">Reference proteome</keyword>
<organism evidence="2 3">
    <name type="scientific">Actinomycetospora chlora</name>
    <dbReference type="NCBI Taxonomy" id="663608"/>
    <lineage>
        <taxon>Bacteria</taxon>
        <taxon>Bacillati</taxon>
        <taxon>Actinomycetota</taxon>
        <taxon>Actinomycetes</taxon>
        <taxon>Pseudonocardiales</taxon>
        <taxon>Pseudonocardiaceae</taxon>
        <taxon>Actinomycetospora</taxon>
    </lineage>
</organism>
<evidence type="ECO:0000259" key="1">
    <source>
        <dbReference type="PROSITE" id="PS51819"/>
    </source>
</evidence>
<sequence length="152" mass="16367">MASDAPTRYRDTVIPHVMVDGARAAMEFYRHAFGAEELFTIDAPDGSVVHAEMAIGSSVFMLGDAAPPFVPPGPHGSTVGLHVYVPDVDGLAARAAAAGAELLQEPTDMFYGDRTIMLRDPFGHVWVFLTHREDLPTEEIVARGRALLGHPS</sequence>
<accession>A0ABP9C0F4</accession>
<dbReference type="RefSeq" id="WP_345419914.1">
    <property type="nucleotide sequence ID" value="NZ_BAABHO010000039.1"/>
</dbReference>
<dbReference type="SUPFAM" id="SSF54593">
    <property type="entry name" value="Glyoxalase/Bleomycin resistance protein/Dihydroxybiphenyl dioxygenase"/>
    <property type="match status" value="1"/>
</dbReference>